<keyword evidence="2" id="KW-1185">Reference proteome</keyword>
<protein>
    <submittedName>
        <fullName evidence="3">LAM_G_DOMAIN domain-containing protein</fullName>
    </submittedName>
</protein>
<evidence type="ECO:0000313" key="1">
    <source>
        <dbReference type="EMBL" id="VDP12070.1"/>
    </source>
</evidence>
<proteinExistence type="predicted"/>
<dbReference type="OrthoDB" id="27911at2759"/>
<dbReference type="Proteomes" id="UP000050761">
    <property type="component" value="Unassembled WGS sequence"/>
</dbReference>
<sequence>MGVAYPKAHHKSPNLVLDVGPQLSITKTMFTRNGQTHEHLTDLRHAEAGGDSPVVYDSVPARCVRVEFMDDPANRSIIRNVKGPVFGTRMRDFHVEEVFTAAGVNARSHCLAACRYSDNFVFASDGELIVHAFPGVDGTNSGLRVYWLEHAGNGSLSVIHLFDVEEHGSMFAVAADMQIMSNGELLLSYGNIESLLYDTGSSLRFGNRRGEVVLWHRLEEGDPGIVFSRFWQRFLSNFRFLDVCIF</sequence>
<dbReference type="WBParaSite" id="HPBE_0001856501-mRNA-1">
    <property type="protein sequence ID" value="HPBE_0001856501-mRNA-1"/>
    <property type="gene ID" value="HPBE_0001856501"/>
</dbReference>
<name>A0A3P8B4J9_HELPZ</name>
<reference evidence="1 2" key="1">
    <citation type="submission" date="2018-11" db="EMBL/GenBank/DDBJ databases">
        <authorList>
            <consortium name="Pathogen Informatics"/>
        </authorList>
    </citation>
    <scope>NUCLEOTIDE SEQUENCE [LARGE SCALE GENOMIC DNA]</scope>
</reference>
<gene>
    <name evidence="1" type="ORF">HPBE_LOCUS18564</name>
</gene>
<evidence type="ECO:0000313" key="3">
    <source>
        <dbReference type="WBParaSite" id="HPBE_0001856501-mRNA-1"/>
    </source>
</evidence>
<dbReference type="InterPro" id="IPR012340">
    <property type="entry name" value="NA-bd_OB-fold"/>
</dbReference>
<dbReference type="AlphaFoldDB" id="A0A3P8B4J9"/>
<dbReference type="EMBL" id="UZAH01030772">
    <property type="protein sequence ID" value="VDP12070.1"/>
    <property type="molecule type" value="Genomic_DNA"/>
</dbReference>
<dbReference type="Gene3D" id="2.40.50.140">
    <property type="entry name" value="Nucleic acid-binding proteins"/>
    <property type="match status" value="1"/>
</dbReference>
<accession>A0A3P8B4J9</accession>
<reference evidence="3" key="2">
    <citation type="submission" date="2019-09" db="UniProtKB">
        <authorList>
            <consortium name="WormBaseParasite"/>
        </authorList>
    </citation>
    <scope>IDENTIFICATION</scope>
</reference>
<evidence type="ECO:0000313" key="2">
    <source>
        <dbReference type="Proteomes" id="UP000050761"/>
    </source>
</evidence>
<organism evidence="1">
    <name type="scientific">Heligmosomoides polygyrus</name>
    <name type="common">Parasitic roundworm</name>
    <dbReference type="NCBI Taxonomy" id="6339"/>
    <lineage>
        <taxon>Eukaryota</taxon>
        <taxon>Metazoa</taxon>
        <taxon>Ecdysozoa</taxon>
        <taxon>Nematoda</taxon>
        <taxon>Chromadorea</taxon>
        <taxon>Rhabditida</taxon>
        <taxon>Rhabditina</taxon>
        <taxon>Rhabditomorpha</taxon>
        <taxon>Strongyloidea</taxon>
        <taxon>Heligmosomidae</taxon>
        <taxon>Heligmosomoides</taxon>
    </lineage>
</organism>